<protein>
    <submittedName>
        <fullName evidence="1">Disease resistance protein RPS4</fullName>
    </submittedName>
</protein>
<dbReference type="EMBL" id="GEVM01010420">
    <property type="protein sequence ID" value="JAU95518.1"/>
    <property type="molecule type" value="Transcribed_RNA"/>
</dbReference>
<gene>
    <name evidence="1" type="ORF">MP_TR7855_c23_g1_i1_g.22373</name>
</gene>
<dbReference type="AlphaFoldDB" id="A0A1J3JT28"/>
<reference evidence="1" key="1">
    <citation type="submission" date="2016-07" db="EMBL/GenBank/DDBJ databases">
        <title>De novo transcriptome assembly of four accessions of the metal hyperaccumulator plant Noccaea caerulescens.</title>
        <authorList>
            <person name="Blande D."/>
            <person name="Halimaa P."/>
            <person name="Tervahauta A.I."/>
            <person name="Aarts M.G."/>
            <person name="Karenlampi S.O."/>
        </authorList>
    </citation>
    <scope>NUCLEOTIDE SEQUENCE</scope>
</reference>
<accession>A0A1J3JT28</accession>
<organism evidence="1">
    <name type="scientific">Noccaea caerulescens</name>
    <name type="common">Alpine penny-cress</name>
    <name type="synonym">Thlaspi caerulescens</name>
    <dbReference type="NCBI Taxonomy" id="107243"/>
    <lineage>
        <taxon>Eukaryota</taxon>
        <taxon>Viridiplantae</taxon>
        <taxon>Streptophyta</taxon>
        <taxon>Embryophyta</taxon>
        <taxon>Tracheophyta</taxon>
        <taxon>Spermatophyta</taxon>
        <taxon>Magnoliopsida</taxon>
        <taxon>eudicotyledons</taxon>
        <taxon>Gunneridae</taxon>
        <taxon>Pentapetalae</taxon>
        <taxon>rosids</taxon>
        <taxon>malvids</taxon>
        <taxon>Brassicales</taxon>
        <taxon>Brassicaceae</taxon>
        <taxon>Coluteocarpeae</taxon>
        <taxon>Noccaea</taxon>
    </lineage>
</organism>
<evidence type="ECO:0000313" key="1">
    <source>
        <dbReference type="EMBL" id="JAU95518.1"/>
    </source>
</evidence>
<name>A0A1J3JT28_NOCCA</name>
<proteinExistence type="predicted"/>
<sequence length="179" mass="20429">MKIVDRVDIALNKIASMDDGNSFPETSRGESSTQKSTIVEAPNLERSYVQGFIHGSAWKDVTISSMQRSYSFRISPLTNPLQLPINLQSIDAQRTDFLEKAINWLALHMMSEQTHPALLFSNWDGLGYYTKNYIIDSARRKCQMLKAYNGVCVSHSFFCFLESFSVFDIYSYRYDSTGC</sequence>